<sequence>MKKLIATGVILGSVLVGSLALAGPASAKNQCGALGFTRTGVSTGQIVQSCDTGTQVTYKVKCLLPGFDNTYTRYFNYGQSLVVNVRCNGNNIILGASYSLG</sequence>
<dbReference type="EMBL" id="SNVW01000001">
    <property type="protein sequence ID" value="TDN46187.1"/>
    <property type="molecule type" value="Genomic_DNA"/>
</dbReference>
<proteinExistence type="predicted"/>
<feature type="chain" id="PRO_5020255722" evidence="1">
    <location>
        <begin position="28"/>
        <end position="101"/>
    </location>
</feature>
<evidence type="ECO:0000313" key="2">
    <source>
        <dbReference type="EMBL" id="TDN46187.1"/>
    </source>
</evidence>
<dbReference type="RefSeq" id="WP_133518114.1">
    <property type="nucleotide sequence ID" value="NZ_SNVW01000001.1"/>
</dbReference>
<dbReference type="Proteomes" id="UP000295764">
    <property type="component" value="Unassembled WGS sequence"/>
</dbReference>
<evidence type="ECO:0000256" key="1">
    <source>
        <dbReference type="SAM" id="SignalP"/>
    </source>
</evidence>
<evidence type="ECO:0000313" key="3">
    <source>
        <dbReference type="Proteomes" id="UP000295764"/>
    </source>
</evidence>
<comment type="caution">
    <text evidence="2">The sequence shown here is derived from an EMBL/GenBank/DDBJ whole genome shotgun (WGS) entry which is preliminary data.</text>
</comment>
<accession>A0A4R6DMV3</accession>
<gene>
    <name evidence="2" type="ORF">EDF64_10143</name>
</gene>
<keyword evidence="1" id="KW-0732">Signal</keyword>
<dbReference type="AlphaFoldDB" id="A0A4R6DMV3"/>
<protein>
    <submittedName>
        <fullName evidence="2">Uncharacterized protein</fullName>
    </submittedName>
</protein>
<feature type="signal peptide" evidence="1">
    <location>
        <begin position="1"/>
        <end position="27"/>
    </location>
</feature>
<organism evidence="2 3">
    <name type="scientific">Curtobacterium flaccumfaciens</name>
    <dbReference type="NCBI Taxonomy" id="2035"/>
    <lineage>
        <taxon>Bacteria</taxon>
        <taxon>Bacillati</taxon>
        <taxon>Actinomycetota</taxon>
        <taxon>Actinomycetes</taxon>
        <taxon>Micrococcales</taxon>
        <taxon>Microbacteriaceae</taxon>
        <taxon>Curtobacterium</taxon>
    </lineage>
</organism>
<reference evidence="2 3" key="1">
    <citation type="submission" date="2019-03" db="EMBL/GenBank/DDBJ databases">
        <title>Genomic analyses of the natural microbiome of Caenorhabditis elegans.</title>
        <authorList>
            <person name="Samuel B."/>
        </authorList>
    </citation>
    <scope>NUCLEOTIDE SEQUENCE [LARGE SCALE GENOMIC DNA]</scope>
    <source>
        <strain evidence="2 3">JUb65</strain>
    </source>
</reference>
<name>A0A4R6DMV3_9MICO</name>